<keyword evidence="4" id="KW-1185">Reference proteome</keyword>
<organism evidence="3 4">
    <name type="scientific">Escovopsis weberi</name>
    <dbReference type="NCBI Taxonomy" id="150374"/>
    <lineage>
        <taxon>Eukaryota</taxon>
        <taxon>Fungi</taxon>
        <taxon>Dikarya</taxon>
        <taxon>Ascomycota</taxon>
        <taxon>Pezizomycotina</taxon>
        <taxon>Sordariomycetes</taxon>
        <taxon>Hypocreomycetidae</taxon>
        <taxon>Hypocreales</taxon>
        <taxon>Hypocreaceae</taxon>
        <taxon>Escovopsis</taxon>
    </lineage>
</organism>
<dbReference type="Proteomes" id="UP000053831">
    <property type="component" value="Unassembled WGS sequence"/>
</dbReference>
<accession>A0A0M9VS12</accession>
<feature type="region of interest" description="Disordered" evidence="2">
    <location>
        <begin position="106"/>
        <end position="132"/>
    </location>
</feature>
<evidence type="ECO:0000256" key="2">
    <source>
        <dbReference type="SAM" id="MobiDB-lite"/>
    </source>
</evidence>
<evidence type="ECO:0000313" key="4">
    <source>
        <dbReference type="Proteomes" id="UP000053831"/>
    </source>
</evidence>
<evidence type="ECO:0000313" key="3">
    <source>
        <dbReference type="EMBL" id="KOS17212.1"/>
    </source>
</evidence>
<sequence length="255" mass="27861">MPAQTFEGPHDRLEQADRCTSACATRSLDLKHQIVNLERLLSSKSDEVEKLKRRLEMVGKGGSPNEQLRRANDELSVLKEKAEATEKKMRLFERFTAKLRGIRDSIMTDSSRQSSINRPPEQVADGDRHVGGHRGADVQFLQRVRFAEGLGVGADGRDSDDSGMMADEAVVPARIRNCLHYEGGGRGVKYLGLDGQASALQGAQGARHHDDDAGGLAQVWSAVEELLKMDDQTFLRDWSPAGSRGRAVGQPATGA</sequence>
<dbReference type="OrthoDB" id="9994905at2759"/>
<reference evidence="3 4" key="1">
    <citation type="submission" date="2015-07" db="EMBL/GenBank/DDBJ databases">
        <title>The genome of the fungus Escovopsis weberi, a specialized disease agent of ant agriculture.</title>
        <authorList>
            <person name="de Man T.J."/>
            <person name="Stajich J.E."/>
            <person name="Kubicek C.P."/>
            <person name="Chenthamara K."/>
            <person name="Atanasova L."/>
            <person name="Druzhinina I.S."/>
            <person name="Birnbaum S."/>
            <person name="Barribeau S.M."/>
            <person name="Teiling C."/>
            <person name="Suen G."/>
            <person name="Currie C."/>
            <person name="Gerardo N.M."/>
        </authorList>
    </citation>
    <scope>NUCLEOTIDE SEQUENCE [LARGE SCALE GENOMIC DNA]</scope>
</reference>
<dbReference type="AlphaFoldDB" id="A0A0M9VS12"/>
<comment type="caution">
    <text evidence="3">The sequence shown here is derived from an EMBL/GenBank/DDBJ whole genome shotgun (WGS) entry which is preliminary data.</text>
</comment>
<proteinExistence type="predicted"/>
<dbReference type="EMBL" id="LGSR01000028">
    <property type="protein sequence ID" value="KOS17212.1"/>
    <property type="molecule type" value="Genomic_DNA"/>
</dbReference>
<name>A0A0M9VS12_ESCWE</name>
<gene>
    <name evidence="3" type="ORF">ESCO_005875</name>
</gene>
<dbReference type="STRING" id="150374.A0A0M9VS12"/>
<feature type="coiled-coil region" evidence="1">
    <location>
        <begin position="34"/>
        <end position="88"/>
    </location>
</feature>
<keyword evidence="1" id="KW-0175">Coiled coil</keyword>
<evidence type="ECO:0000256" key="1">
    <source>
        <dbReference type="SAM" id="Coils"/>
    </source>
</evidence>
<feature type="compositionally biased region" description="Polar residues" evidence="2">
    <location>
        <begin position="107"/>
        <end position="117"/>
    </location>
</feature>
<protein>
    <submittedName>
        <fullName evidence="3">Uncharacterized protein</fullName>
    </submittedName>
</protein>